<evidence type="ECO:0000313" key="4">
    <source>
        <dbReference type="Proteomes" id="UP000050465"/>
    </source>
</evidence>
<keyword evidence="3" id="KW-0969">Cilium</keyword>
<organism evidence="3 4">
    <name type="scientific">Phormidesmis priestleyi Ana</name>
    <dbReference type="NCBI Taxonomy" id="1666911"/>
    <lineage>
        <taxon>Bacteria</taxon>
        <taxon>Bacillati</taxon>
        <taxon>Cyanobacteriota</taxon>
        <taxon>Cyanophyceae</taxon>
        <taxon>Leptolyngbyales</taxon>
        <taxon>Leptolyngbyaceae</taxon>
        <taxon>Phormidesmis</taxon>
    </lineage>
</organism>
<evidence type="ECO:0000256" key="1">
    <source>
        <dbReference type="SAM" id="Coils"/>
    </source>
</evidence>
<evidence type="ECO:0000256" key="2">
    <source>
        <dbReference type="SAM" id="MobiDB-lite"/>
    </source>
</evidence>
<gene>
    <name evidence="3" type="ORF">HLUCCA11_12345</name>
</gene>
<feature type="region of interest" description="Disordered" evidence="2">
    <location>
        <begin position="98"/>
        <end position="118"/>
    </location>
</feature>
<keyword evidence="3" id="KW-0282">Flagellum</keyword>
<comment type="caution">
    <text evidence="3">The sequence shown here is derived from an EMBL/GenBank/DDBJ whole genome shotgun (WGS) entry which is preliminary data.</text>
</comment>
<keyword evidence="3" id="KW-0966">Cell projection</keyword>
<sequence length="118" mass="13155">MFKKKIICRVLNKAKARLDGIRAVDANLDLGTGLSAKGYQQKISYLQQKISAYNQTLSSVDELRSQIDAAEKDLADFSEQILLGVAARYGKNSYEYEKAGGVRKSERKRPRKPTTVTA</sequence>
<reference evidence="3 4" key="1">
    <citation type="submission" date="2015-09" db="EMBL/GenBank/DDBJ databases">
        <title>Identification and resolution of microdiversity through metagenomic sequencing of parallel consortia.</title>
        <authorList>
            <person name="Nelson W.C."/>
            <person name="Romine M.F."/>
            <person name="Lindemann S.R."/>
        </authorList>
    </citation>
    <scope>NUCLEOTIDE SEQUENCE [LARGE SCALE GENOMIC DNA]</scope>
    <source>
        <strain evidence="3">Ana</strain>
    </source>
</reference>
<name>A0A0P8C1D4_9CYAN</name>
<proteinExistence type="predicted"/>
<protein>
    <submittedName>
        <fullName evidence="3">Flagellar hook-associated protein 2 C-terminus</fullName>
    </submittedName>
</protein>
<feature type="coiled-coil region" evidence="1">
    <location>
        <begin position="53"/>
        <end position="80"/>
    </location>
</feature>
<dbReference type="AlphaFoldDB" id="A0A0P8C1D4"/>
<evidence type="ECO:0000313" key="3">
    <source>
        <dbReference type="EMBL" id="KPQ34953.1"/>
    </source>
</evidence>
<accession>A0A0P8C1D4</accession>
<keyword evidence="1" id="KW-0175">Coiled coil</keyword>
<dbReference type="EMBL" id="LJZR01000015">
    <property type="protein sequence ID" value="KPQ34953.1"/>
    <property type="molecule type" value="Genomic_DNA"/>
</dbReference>
<dbReference type="Proteomes" id="UP000050465">
    <property type="component" value="Unassembled WGS sequence"/>
</dbReference>